<dbReference type="Gene3D" id="1.10.8.60">
    <property type="match status" value="1"/>
</dbReference>
<evidence type="ECO:0000256" key="2">
    <source>
        <dbReference type="ARBA" id="ARBA00022840"/>
    </source>
</evidence>
<dbReference type="GO" id="GO:0005524">
    <property type="term" value="F:ATP binding"/>
    <property type="evidence" value="ECO:0007669"/>
    <property type="project" value="UniProtKB-KW"/>
</dbReference>
<dbReference type="Proteomes" id="UP000698963">
    <property type="component" value="Unassembled WGS sequence"/>
</dbReference>
<dbReference type="PROSITE" id="PS50045">
    <property type="entry name" value="SIGMA54_INTERACT_4"/>
    <property type="match status" value="1"/>
</dbReference>
<dbReference type="Pfam" id="PF09370">
    <property type="entry name" value="PEP_hydrolase"/>
    <property type="match status" value="1"/>
</dbReference>
<dbReference type="EMBL" id="DYZA01000108">
    <property type="protein sequence ID" value="HJD97106.1"/>
    <property type="molecule type" value="Genomic_DNA"/>
</dbReference>
<dbReference type="InterPro" id="IPR002197">
    <property type="entry name" value="HTH_Fis"/>
</dbReference>
<keyword evidence="3" id="KW-0805">Transcription regulation</keyword>
<dbReference type="InterPro" id="IPR013785">
    <property type="entry name" value="Aldolase_TIM"/>
</dbReference>
<dbReference type="FunFam" id="3.40.50.300:FF:000006">
    <property type="entry name" value="DNA-binding transcriptional regulator NtrC"/>
    <property type="match status" value="1"/>
</dbReference>
<dbReference type="PRINTS" id="PR01590">
    <property type="entry name" value="HTHFIS"/>
</dbReference>
<evidence type="ECO:0000256" key="1">
    <source>
        <dbReference type="ARBA" id="ARBA00022741"/>
    </source>
</evidence>
<keyword evidence="4" id="KW-0238">DNA-binding</keyword>
<evidence type="ECO:0000256" key="6">
    <source>
        <dbReference type="SAM" id="MobiDB-lite"/>
    </source>
</evidence>
<dbReference type="InterPro" id="IPR025943">
    <property type="entry name" value="Sigma_54_int_dom_ATP-bd_2"/>
</dbReference>
<dbReference type="InterPro" id="IPR003593">
    <property type="entry name" value="AAA+_ATPase"/>
</dbReference>
<dbReference type="GO" id="GO:0043565">
    <property type="term" value="F:sequence-specific DNA binding"/>
    <property type="evidence" value="ECO:0007669"/>
    <property type="project" value="InterPro"/>
</dbReference>
<dbReference type="InterPro" id="IPR009057">
    <property type="entry name" value="Homeodomain-like_sf"/>
</dbReference>
<dbReference type="SUPFAM" id="SSF46689">
    <property type="entry name" value="Homeodomain-like"/>
    <property type="match status" value="1"/>
</dbReference>
<name>A0A921AW17_9BACT</name>
<feature type="compositionally biased region" description="Basic and acidic residues" evidence="6">
    <location>
        <begin position="552"/>
        <end position="563"/>
    </location>
</feature>
<dbReference type="PROSITE" id="PS00688">
    <property type="entry name" value="SIGMA54_INTERACT_3"/>
    <property type="match status" value="1"/>
</dbReference>
<dbReference type="SUPFAM" id="SSF51621">
    <property type="entry name" value="Phosphoenolpyruvate/pyruvate domain"/>
    <property type="match status" value="1"/>
</dbReference>
<dbReference type="SUPFAM" id="SSF52540">
    <property type="entry name" value="P-loop containing nucleoside triphosphate hydrolases"/>
    <property type="match status" value="1"/>
</dbReference>
<dbReference type="Gene3D" id="1.10.10.60">
    <property type="entry name" value="Homeodomain-like"/>
    <property type="match status" value="1"/>
</dbReference>
<keyword evidence="5" id="KW-0804">Transcription</keyword>
<dbReference type="InterPro" id="IPR009215">
    <property type="entry name" value="TIM-br_IGPS-like"/>
</dbReference>
<feature type="region of interest" description="Disordered" evidence="6">
    <location>
        <begin position="536"/>
        <end position="563"/>
    </location>
</feature>
<dbReference type="SMART" id="SM00382">
    <property type="entry name" value="AAA"/>
    <property type="match status" value="1"/>
</dbReference>
<evidence type="ECO:0000313" key="8">
    <source>
        <dbReference type="EMBL" id="HJD97106.1"/>
    </source>
</evidence>
<dbReference type="CDD" id="cd00009">
    <property type="entry name" value="AAA"/>
    <property type="match status" value="1"/>
</dbReference>
<protein>
    <submittedName>
        <fullName evidence="8">Sigma 54-interacting transcriptional regulator</fullName>
    </submittedName>
</protein>
<proteinExistence type="predicted"/>
<dbReference type="PROSITE" id="PS00676">
    <property type="entry name" value="SIGMA54_INTERACT_2"/>
    <property type="match status" value="1"/>
</dbReference>
<accession>A0A921AW17</accession>
<dbReference type="InterPro" id="IPR015813">
    <property type="entry name" value="Pyrv/PenolPyrv_kinase-like_dom"/>
</dbReference>
<evidence type="ECO:0000313" key="9">
    <source>
        <dbReference type="Proteomes" id="UP000698963"/>
    </source>
</evidence>
<evidence type="ECO:0000256" key="4">
    <source>
        <dbReference type="ARBA" id="ARBA00023125"/>
    </source>
</evidence>
<reference evidence="8" key="1">
    <citation type="journal article" date="2021" name="PeerJ">
        <title>Extensive microbial diversity within the chicken gut microbiome revealed by metagenomics and culture.</title>
        <authorList>
            <person name="Gilroy R."/>
            <person name="Ravi A."/>
            <person name="Getino M."/>
            <person name="Pursley I."/>
            <person name="Horton D.L."/>
            <person name="Alikhan N.F."/>
            <person name="Baker D."/>
            <person name="Gharbi K."/>
            <person name="Hall N."/>
            <person name="Watson M."/>
            <person name="Adriaenssens E.M."/>
            <person name="Foster-Nyarko E."/>
            <person name="Jarju S."/>
            <person name="Secka A."/>
            <person name="Antonio M."/>
            <person name="Oren A."/>
            <person name="Chaudhuri R.R."/>
            <person name="La Ragione R."/>
            <person name="Hildebrand F."/>
            <person name="Pallen M.J."/>
        </authorList>
    </citation>
    <scope>NUCLEOTIDE SEQUENCE</scope>
    <source>
        <strain evidence="8">ChiGjej2B2-19336</strain>
    </source>
</reference>
<dbReference type="AlphaFoldDB" id="A0A921AW17"/>
<dbReference type="Pfam" id="PF00158">
    <property type="entry name" value="Sigma54_activat"/>
    <property type="match status" value="1"/>
</dbReference>
<evidence type="ECO:0000259" key="7">
    <source>
        <dbReference type="PROSITE" id="PS50045"/>
    </source>
</evidence>
<keyword evidence="1" id="KW-0547">Nucleotide-binding</keyword>
<organism evidence="8 9">
    <name type="scientific">Mailhella massiliensis</name>
    <dbReference type="NCBI Taxonomy" id="1903261"/>
    <lineage>
        <taxon>Bacteria</taxon>
        <taxon>Pseudomonadati</taxon>
        <taxon>Thermodesulfobacteriota</taxon>
        <taxon>Desulfovibrionia</taxon>
        <taxon>Desulfovibrionales</taxon>
        <taxon>Desulfovibrionaceae</taxon>
        <taxon>Mailhella</taxon>
    </lineage>
</organism>
<keyword evidence="2" id="KW-0067">ATP-binding</keyword>
<dbReference type="Gene3D" id="3.40.50.300">
    <property type="entry name" value="P-loop containing nucleotide triphosphate hydrolases"/>
    <property type="match status" value="1"/>
</dbReference>
<dbReference type="RefSeq" id="WP_304121967.1">
    <property type="nucleotide sequence ID" value="NZ_DYZA01000108.1"/>
</dbReference>
<dbReference type="Gene3D" id="3.20.20.70">
    <property type="entry name" value="Aldolase class I"/>
    <property type="match status" value="1"/>
</dbReference>
<evidence type="ECO:0000256" key="3">
    <source>
        <dbReference type="ARBA" id="ARBA00023015"/>
    </source>
</evidence>
<dbReference type="Pfam" id="PF25601">
    <property type="entry name" value="AAA_lid_14"/>
    <property type="match status" value="1"/>
</dbReference>
<dbReference type="PANTHER" id="PTHR32071">
    <property type="entry name" value="TRANSCRIPTIONAL REGULATORY PROTEIN"/>
    <property type="match status" value="1"/>
</dbReference>
<dbReference type="PANTHER" id="PTHR32071:SF120">
    <property type="entry name" value="TRANSCRIPTIONAL REGULATOR-RELATED"/>
    <property type="match status" value="1"/>
</dbReference>
<sequence>MFTSRTRQLRDILSSRDWRQKPLVFSVPGSGLSARSAVQEGIPFLVVLNAGLYRAKGVVSQASFLPFGNANDQVERLIARDILPSCPDTPLVAGLFAGDDTVPLQERFARLKKMGVAGVINWPPASLNTGAFMELLRRYGFSEEAEASMLEEAREQGFVTFAFATSRHAARTLAAARVDGMVLNVGWTLSDVAPLEKKDRVQYAIRQANMFMDEIRESRHGEMPICFFYGGGVTSAQDTLQLYQQTEIQGMGAGSAIEFFPVREVMRDICREFLNVRRRSDAVPDSEKEFSSFIGNSAAMQELYHIIKRVAAYPVSVCIEGESGSGKELAATMIHAMSPRAKHPFITVNCGAIPDTLVESELFGHERGAFTGASERRLGKFELAHGGTLFLDEVAELSPKAQVCLLRALQQKEIVRLGGRKNISVDVRIVTATNRNLEGMVKEGLFREDLFYRLRTTLIRIPPLRSRMEDLEVLSRYFLERIRRDYGCAAQKLSRNFIRRMKSHSWPGNVRELQHVLLEAAIMEDGVELSGHSFLPDGKLTEGAPGPEAEGEPGRKERAQSAEEALRRCGGNKSRAARLLGVSRKTFYAWLK</sequence>
<dbReference type="InterPro" id="IPR002078">
    <property type="entry name" value="Sigma_54_int"/>
</dbReference>
<feature type="domain" description="Sigma-54 factor interaction" evidence="7">
    <location>
        <begin position="293"/>
        <end position="522"/>
    </location>
</feature>
<dbReference type="InterPro" id="IPR027417">
    <property type="entry name" value="P-loop_NTPase"/>
</dbReference>
<dbReference type="InterPro" id="IPR025944">
    <property type="entry name" value="Sigma_54_int_dom_CS"/>
</dbReference>
<dbReference type="GO" id="GO:0003824">
    <property type="term" value="F:catalytic activity"/>
    <property type="evidence" value="ECO:0007669"/>
    <property type="project" value="InterPro"/>
</dbReference>
<gene>
    <name evidence="8" type="ORF">K8W16_05630</name>
</gene>
<dbReference type="Pfam" id="PF02954">
    <property type="entry name" value="HTH_8"/>
    <property type="match status" value="1"/>
</dbReference>
<dbReference type="InterPro" id="IPR058031">
    <property type="entry name" value="AAA_lid_NorR"/>
</dbReference>
<comment type="caution">
    <text evidence="8">The sequence shown here is derived from an EMBL/GenBank/DDBJ whole genome shotgun (WGS) entry which is preliminary data.</text>
</comment>
<evidence type="ECO:0000256" key="5">
    <source>
        <dbReference type="ARBA" id="ARBA00023163"/>
    </source>
</evidence>
<dbReference type="GO" id="GO:0006355">
    <property type="term" value="P:regulation of DNA-templated transcription"/>
    <property type="evidence" value="ECO:0007669"/>
    <property type="project" value="InterPro"/>
</dbReference>
<reference evidence="8" key="2">
    <citation type="submission" date="2021-09" db="EMBL/GenBank/DDBJ databases">
        <authorList>
            <person name="Gilroy R."/>
        </authorList>
    </citation>
    <scope>NUCLEOTIDE SEQUENCE</scope>
    <source>
        <strain evidence="8">ChiGjej2B2-19336</strain>
    </source>
</reference>